<keyword evidence="1" id="KW-1133">Transmembrane helix</keyword>
<dbReference type="STRING" id="446469.Sked_03660"/>
<keyword evidence="1" id="KW-0812">Transmembrane</keyword>
<feature type="transmembrane region" description="Helical" evidence="1">
    <location>
        <begin position="83"/>
        <end position="108"/>
    </location>
</feature>
<feature type="transmembrane region" description="Helical" evidence="1">
    <location>
        <begin position="56"/>
        <end position="76"/>
    </location>
</feature>
<evidence type="ECO:0000256" key="1">
    <source>
        <dbReference type="SAM" id="Phobius"/>
    </source>
</evidence>
<dbReference type="RefSeq" id="WP_012865402.1">
    <property type="nucleotide sequence ID" value="NC_013521.1"/>
</dbReference>
<protein>
    <submittedName>
        <fullName evidence="2">Predicted integral membrane protein</fullName>
    </submittedName>
</protein>
<evidence type="ECO:0000313" key="3">
    <source>
        <dbReference type="Proteomes" id="UP000000322"/>
    </source>
</evidence>
<proteinExistence type="predicted"/>
<keyword evidence="3" id="KW-1185">Reference proteome</keyword>
<dbReference type="KEGG" id="ske:Sked_03660"/>
<evidence type="ECO:0000313" key="2">
    <source>
        <dbReference type="EMBL" id="ACZ20333.1"/>
    </source>
</evidence>
<dbReference type="EMBL" id="CP001819">
    <property type="protein sequence ID" value="ACZ20333.1"/>
    <property type="molecule type" value="Genomic_DNA"/>
</dbReference>
<dbReference type="Pfam" id="PF08592">
    <property type="entry name" value="Anthrone_oxy"/>
    <property type="match status" value="1"/>
</dbReference>
<organism evidence="2 3">
    <name type="scientific">Sanguibacter keddieii (strain ATCC 51767 / DSM 10542 / NCFB 3025 / ST-74)</name>
    <dbReference type="NCBI Taxonomy" id="446469"/>
    <lineage>
        <taxon>Bacteria</taxon>
        <taxon>Bacillati</taxon>
        <taxon>Actinomycetota</taxon>
        <taxon>Actinomycetes</taxon>
        <taxon>Micrococcales</taxon>
        <taxon>Sanguibacteraceae</taxon>
        <taxon>Sanguibacter</taxon>
    </lineage>
</organism>
<dbReference type="eggNOG" id="COG5500">
    <property type="taxonomic scope" value="Bacteria"/>
</dbReference>
<dbReference type="InterPro" id="IPR013901">
    <property type="entry name" value="Anthrone_oxy"/>
</dbReference>
<sequence>MTSSTAHLLAACGAAVTGGVYLAFSAMVMPALRSRPAADAIATMQQVNLAAVRPPFMVVFFGAAASAVVVVVVEVVRARGDGAVGLGTVVGVAGAALSLAGFVVTVTYNVPRNDLVAGLDPSSAAGQARWLTLAREWTGANTLRGALSVLGAALLGTRVLLP</sequence>
<keyword evidence="1" id="KW-0472">Membrane</keyword>
<accession>D1BJS7</accession>
<dbReference type="OrthoDB" id="4827927at2"/>
<gene>
    <name evidence="2" type="ordered locus">Sked_03660</name>
</gene>
<name>D1BJS7_SANKS</name>
<reference evidence="2 3" key="1">
    <citation type="journal article" date="2009" name="Stand. Genomic Sci.">
        <title>Complete genome sequence of Sanguibacter keddieii type strain (ST-74).</title>
        <authorList>
            <person name="Ivanova N."/>
            <person name="Sikorski J."/>
            <person name="Sims D."/>
            <person name="Brettin T."/>
            <person name="Detter J.C."/>
            <person name="Han C."/>
            <person name="Lapidus A."/>
            <person name="Copeland A."/>
            <person name="Glavina Del Rio T."/>
            <person name="Nolan M."/>
            <person name="Chen F."/>
            <person name="Lucas S."/>
            <person name="Tice H."/>
            <person name="Cheng J.F."/>
            <person name="Bruce D."/>
            <person name="Goodwin L."/>
            <person name="Pitluck S."/>
            <person name="Pati A."/>
            <person name="Mavromatis K."/>
            <person name="Chen A."/>
            <person name="Palaniappan K."/>
            <person name="D'haeseleer P."/>
            <person name="Chain P."/>
            <person name="Bristow J."/>
            <person name="Eisen J.A."/>
            <person name="Markowitz V."/>
            <person name="Hugenholtz P."/>
            <person name="Goker M."/>
            <person name="Pukall R."/>
            <person name="Klenk H.P."/>
            <person name="Kyrpides N.C."/>
        </authorList>
    </citation>
    <scope>NUCLEOTIDE SEQUENCE [LARGE SCALE GENOMIC DNA]</scope>
    <source>
        <strain evidence="3">ATCC 51767 / DSM 10542 / NCFB 3025 / ST-74</strain>
    </source>
</reference>
<dbReference type="Proteomes" id="UP000000322">
    <property type="component" value="Chromosome"/>
</dbReference>
<dbReference type="HOGENOM" id="CLU_111152_2_1_11"/>
<dbReference type="AlphaFoldDB" id="D1BJS7"/>